<dbReference type="Pfam" id="PF00512">
    <property type="entry name" value="HisKA"/>
    <property type="match status" value="1"/>
</dbReference>
<dbReference type="SMART" id="SM00388">
    <property type="entry name" value="HisKA"/>
    <property type="match status" value="1"/>
</dbReference>
<evidence type="ECO:0000256" key="6">
    <source>
        <dbReference type="SAM" id="Coils"/>
    </source>
</evidence>
<organism evidence="10 11">
    <name type="scientific">Alkalimonas delamerensis</name>
    <dbReference type="NCBI Taxonomy" id="265981"/>
    <lineage>
        <taxon>Bacteria</taxon>
        <taxon>Pseudomonadati</taxon>
        <taxon>Pseudomonadota</taxon>
        <taxon>Gammaproteobacteria</taxon>
        <taxon>Alkalimonas</taxon>
    </lineage>
</organism>
<dbReference type="CDD" id="cd00130">
    <property type="entry name" value="PAS"/>
    <property type="match status" value="2"/>
</dbReference>
<evidence type="ECO:0000259" key="8">
    <source>
        <dbReference type="PROSITE" id="PS50112"/>
    </source>
</evidence>
<dbReference type="InterPro" id="IPR035965">
    <property type="entry name" value="PAS-like_dom_sf"/>
</dbReference>
<comment type="catalytic activity">
    <reaction evidence="1">
        <text>ATP + protein L-histidine = ADP + protein N-phospho-L-histidine.</text>
        <dbReference type="EC" id="2.7.13.3"/>
    </reaction>
</comment>
<evidence type="ECO:0000256" key="1">
    <source>
        <dbReference type="ARBA" id="ARBA00000085"/>
    </source>
</evidence>
<dbReference type="Gene3D" id="3.30.450.20">
    <property type="entry name" value="PAS domain"/>
    <property type="match status" value="2"/>
</dbReference>
<name>A0ABT9GQQ5_9GAMM</name>
<dbReference type="SUPFAM" id="SSF55785">
    <property type="entry name" value="PYP-like sensor domain (PAS domain)"/>
    <property type="match status" value="2"/>
</dbReference>
<keyword evidence="5" id="KW-0418">Kinase</keyword>
<feature type="domain" description="Histidine kinase" evidence="7">
    <location>
        <begin position="272"/>
        <end position="495"/>
    </location>
</feature>
<keyword evidence="6" id="KW-0175">Coiled coil</keyword>
<feature type="domain" description="PAC" evidence="9">
    <location>
        <begin position="75"/>
        <end position="127"/>
    </location>
</feature>
<reference evidence="10 11" key="1">
    <citation type="submission" date="2023-08" db="EMBL/GenBank/DDBJ databases">
        <authorList>
            <person name="Joshi A."/>
            <person name="Thite S."/>
        </authorList>
    </citation>
    <scope>NUCLEOTIDE SEQUENCE [LARGE SCALE GENOMIC DNA]</scope>
    <source>
        <strain evidence="10 11">1E1</strain>
    </source>
</reference>
<protein>
    <recommendedName>
        <fullName evidence="2">histidine kinase</fullName>
        <ecNumber evidence="2">2.7.13.3</ecNumber>
    </recommendedName>
</protein>
<dbReference type="InterPro" id="IPR003661">
    <property type="entry name" value="HisK_dim/P_dom"/>
</dbReference>
<dbReference type="InterPro" id="IPR000700">
    <property type="entry name" value="PAS-assoc_C"/>
</dbReference>
<feature type="domain" description="PAC" evidence="9">
    <location>
        <begin position="204"/>
        <end position="254"/>
    </location>
</feature>
<evidence type="ECO:0000256" key="4">
    <source>
        <dbReference type="ARBA" id="ARBA00022679"/>
    </source>
</evidence>
<dbReference type="PRINTS" id="PR00344">
    <property type="entry name" value="BCTRLSENSOR"/>
</dbReference>
<dbReference type="InterPro" id="IPR005467">
    <property type="entry name" value="His_kinase_dom"/>
</dbReference>
<dbReference type="RefSeq" id="WP_305945402.1">
    <property type="nucleotide sequence ID" value="NZ_JAUZVY010000003.1"/>
</dbReference>
<dbReference type="SMART" id="SM00387">
    <property type="entry name" value="HATPase_c"/>
    <property type="match status" value="1"/>
</dbReference>
<dbReference type="SUPFAM" id="SSF55874">
    <property type="entry name" value="ATPase domain of HSP90 chaperone/DNA topoisomerase II/histidine kinase"/>
    <property type="match status" value="1"/>
</dbReference>
<dbReference type="Proteomes" id="UP001236258">
    <property type="component" value="Unassembled WGS sequence"/>
</dbReference>
<feature type="coiled-coil region" evidence="6">
    <location>
        <begin position="245"/>
        <end position="272"/>
    </location>
</feature>
<dbReference type="CDD" id="cd16922">
    <property type="entry name" value="HATPase_EvgS-ArcB-TorS-like"/>
    <property type="match status" value="1"/>
</dbReference>
<dbReference type="InterPro" id="IPR036097">
    <property type="entry name" value="HisK_dim/P_sf"/>
</dbReference>
<dbReference type="NCBIfam" id="TIGR00229">
    <property type="entry name" value="sensory_box"/>
    <property type="match status" value="2"/>
</dbReference>
<dbReference type="PANTHER" id="PTHR43047">
    <property type="entry name" value="TWO-COMPONENT HISTIDINE PROTEIN KINASE"/>
    <property type="match status" value="1"/>
</dbReference>
<keyword evidence="4" id="KW-0808">Transferase</keyword>
<dbReference type="SMART" id="SM00086">
    <property type="entry name" value="PAC"/>
    <property type="match status" value="2"/>
</dbReference>
<evidence type="ECO:0000259" key="7">
    <source>
        <dbReference type="PROSITE" id="PS50109"/>
    </source>
</evidence>
<dbReference type="Pfam" id="PF00989">
    <property type="entry name" value="PAS"/>
    <property type="match status" value="1"/>
</dbReference>
<dbReference type="PROSITE" id="PS50109">
    <property type="entry name" value="HIS_KIN"/>
    <property type="match status" value="1"/>
</dbReference>
<comment type="caution">
    <text evidence="10">The sequence shown here is derived from an EMBL/GenBank/DDBJ whole genome shotgun (WGS) entry which is preliminary data.</text>
</comment>
<dbReference type="Pfam" id="PF02518">
    <property type="entry name" value="HATPase_c"/>
    <property type="match status" value="1"/>
</dbReference>
<evidence type="ECO:0000256" key="3">
    <source>
        <dbReference type="ARBA" id="ARBA00022553"/>
    </source>
</evidence>
<evidence type="ECO:0000256" key="5">
    <source>
        <dbReference type="ARBA" id="ARBA00022777"/>
    </source>
</evidence>
<evidence type="ECO:0000256" key="2">
    <source>
        <dbReference type="ARBA" id="ARBA00012438"/>
    </source>
</evidence>
<dbReference type="EMBL" id="JAUZVY010000003">
    <property type="protein sequence ID" value="MDP4529313.1"/>
    <property type="molecule type" value="Genomic_DNA"/>
</dbReference>
<dbReference type="InterPro" id="IPR003594">
    <property type="entry name" value="HATPase_dom"/>
</dbReference>
<dbReference type="CDD" id="cd00082">
    <property type="entry name" value="HisKA"/>
    <property type="match status" value="1"/>
</dbReference>
<dbReference type="PROSITE" id="PS50112">
    <property type="entry name" value="PAS"/>
    <property type="match status" value="2"/>
</dbReference>
<feature type="domain" description="PAS" evidence="8">
    <location>
        <begin position="2"/>
        <end position="57"/>
    </location>
</feature>
<feature type="domain" description="PAS" evidence="8">
    <location>
        <begin position="127"/>
        <end position="180"/>
    </location>
</feature>
<keyword evidence="3" id="KW-0597">Phosphoprotein</keyword>
<dbReference type="InterPro" id="IPR001610">
    <property type="entry name" value="PAC"/>
</dbReference>
<dbReference type="Gene3D" id="1.10.287.130">
    <property type="match status" value="1"/>
</dbReference>
<evidence type="ECO:0000259" key="9">
    <source>
        <dbReference type="PROSITE" id="PS50113"/>
    </source>
</evidence>
<dbReference type="EC" id="2.7.13.3" evidence="2"/>
<dbReference type="SMART" id="SM00091">
    <property type="entry name" value="PAS"/>
    <property type="match status" value="2"/>
</dbReference>
<dbReference type="PANTHER" id="PTHR43047:SF63">
    <property type="entry name" value="HISTIDINE KINASE"/>
    <property type="match status" value="1"/>
</dbReference>
<dbReference type="PROSITE" id="PS50113">
    <property type="entry name" value="PAC"/>
    <property type="match status" value="2"/>
</dbReference>
<evidence type="ECO:0000313" key="11">
    <source>
        <dbReference type="Proteomes" id="UP001236258"/>
    </source>
</evidence>
<dbReference type="InterPro" id="IPR000014">
    <property type="entry name" value="PAS"/>
</dbReference>
<proteinExistence type="predicted"/>
<dbReference type="Gene3D" id="3.30.565.10">
    <property type="entry name" value="Histidine kinase-like ATPase, C-terminal domain"/>
    <property type="match status" value="1"/>
</dbReference>
<sequence length="496" mass="54815">MSDDYFRLIAEATPDALIALSPDGIIRQWNPGAEHTFGYSTSEALGSSLFDLVVPADLIESERNILQQACHAIVPAYEAYRLKKDGSLIYLNISLQGVYDGKGQLDFILTNNKDVTHLKTRRDARFLEARYRDLLDSTPDAIVMVNVFGRIVLANGQAEKAFGWQRDELLGKPVESLLPERYRAFHVGHRADFFTNPRTRSMGAGLELYGVRKNGDEFPVEISLSPLQTEEGTLVMSAIRDISDRKRVELELQTKNKELEQANNAKDNFLAVMSHELRTPLNAIIGFTGTLLMKLPGPLNSEQEKQLTTVQRSARHLLSLINDLLDLAKISAGKINVELESLDCRGTVFEVISTLQPAAERKGLQLNHALPEQALLVLADRRSLHQIILNLINNAVKFTEQGEVKVYAEPQQDADGSQWVALHVQDTGIGISAEDCANLFSAFTRLNLSNNSEKEGTGLGLHLSQQLAELQGGSIYCSSEPGKGSTFTLRLPGVPL</sequence>
<evidence type="ECO:0000313" key="10">
    <source>
        <dbReference type="EMBL" id="MDP4529313.1"/>
    </source>
</evidence>
<gene>
    <name evidence="10" type="ORF">Q3O59_09745</name>
</gene>
<dbReference type="Pfam" id="PF13426">
    <property type="entry name" value="PAS_9"/>
    <property type="match status" value="1"/>
</dbReference>
<dbReference type="InterPro" id="IPR013767">
    <property type="entry name" value="PAS_fold"/>
</dbReference>
<dbReference type="InterPro" id="IPR036890">
    <property type="entry name" value="HATPase_C_sf"/>
</dbReference>
<accession>A0ABT9GQQ5</accession>
<dbReference type="InterPro" id="IPR004358">
    <property type="entry name" value="Sig_transdc_His_kin-like_C"/>
</dbReference>
<dbReference type="SUPFAM" id="SSF47384">
    <property type="entry name" value="Homodimeric domain of signal transducing histidine kinase"/>
    <property type="match status" value="1"/>
</dbReference>
<keyword evidence="11" id="KW-1185">Reference proteome</keyword>